<keyword evidence="6 11" id="KW-0406">Ion transport</keyword>
<dbReference type="EMBL" id="JBHTIB010000039">
    <property type="protein sequence ID" value="MFD0837484.1"/>
    <property type="molecule type" value="Genomic_DNA"/>
</dbReference>
<dbReference type="InterPro" id="IPR003691">
    <property type="entry name" value="FluC"/>
</dbReference>
<accession>A0ABW3BX35</accession>
<dbReference type="HAMAP" id="MF_00454">
    <property type="entry name" value="FluC"/>
    <property type="match status" value="1"/>
</dbReference>
<feature type="transmembrane region" description="Helical" evidence="11">
    <location>
        <begin position="34"/>
        <end position="53"/>
    </location>
</feature>
<evidence type="ECO:0000256" key="10">
    <source>
        <dbReference type="ARBA" id="ARBA00035585"/>
    </source>
</evidence>
<keyword evidence="2 11" id="KW-1003">Cell membrane</keyword>
<organism evidence="12 13">
    <name type="scientific">Mariniflexile aquimaris</name>
    <dbReference type="NCBI Taxonomy" id="881009"/>
    <lineage>
        <taxon>Bacteria</taxon>
        <taxon>Pseudomonadati</taxon>
        <taxon>Bacteroidota</taxon>
        <taxon>Flavobacteriia</taxon>
        <taxon>Flavobacteriales</taxon>
        <taxon>Flavobacteriaceae</taxon>
        <taxon>Mariniflexile</taxon>
    </lineage>
</organism>
<comment type="catalytic activity">
    <reaction evidence="10">
        <text>fluoride(in) = fluoride(out)</text>
        <dbReference type="Rhea" id="RHEA:76159"/>
        <dbReference type="ChEBI" id="CHEBI:17051"/>
    </reaction>
    <physiologicalReaction direction="left-to-right" evidence="10">
        <dbReference type="Rhea" id="RHEA:76160"/>
    </physiologicalReaction>
</comment>
<proteinExistence type="inferred from homology"/>
<evidence type="ECO:0000313" key="13">
    <source>
        <dbReference type="Proteomes" id="UP001597011"/>
    </source>
</evidence>
<keyword evidence="7 11" id="KW-0472">Membrane</keyword>
<evidence type="ECO:0000256" key="4">
    <source>
        <dbReference type="ARBA" id="ARBA00022692"/>
    </source>
</evidence>
<keyword evidence="13" id="KW-1185">Reference proteome</keyword>
<gene>
    <name evidence="11 12" type="primary">crcB</name>
    <name evidence="11" type="synonym">fluC</name>
    <name evidence="12" type="ORF">ACFQ0I_17030</name>
</gene>
<keyword evidence="3" id="KW-0997">Cell inner membrane</keyword>
<comment type="similarity">
    <text evidence="9 11">Belongs to the fluoride channel Fluc/FEX (TC 1.A.43) family.</text>
</comment>
<evidence type="ECO:0000256" key="9">
    <source>
        <dbReference type="ARBA" id="ARBA00035120"/>
    </source>
</evidence>
<evidence type="ECO:0000256" key="11">
    <source>
        <dbReference type="HAMAP-Rule" id="MF_00454"/>
    </source>
</evidence>
<comment type="function">
    <text evidence="11">Fluoride-specific ion channel. Important for reducing fluoride concentration in the cell, thus reducing its toxicity.</text>
</comment>
<protein>
    <recommendedName>
        <fullName evidence="11">Fluoride-specific ion channel FluC</fullName>
    </recommendedName>
</protein>
<evidence type="ECO:0000256" key="7">
    <source>
        <dbReference type="ARBA" id="ARBA00023136"/>
    </source>
</evidence>
<evidence type="ECO:0000256" key="2">
    <source>
        <dbReference type="ARBA" id="ARBA00022475"/>
    </source>
</evidence>
<comment type="subcellular location">
    <subcellularLocation>
        <location evidence="1 11">Cell membrane</location>
        <topology evidence="1 11">Multi-pass membrane protein</topology>
    </subcellularLocation>
</comment>
<dbReference type="PANTHER" id="PTHR28259:SF1">
    <property type="entry name" value="FLUORIDE EXPORT PROTEIN 1-RELATED"/>
    <property type="match status" value="1"/>
</dbReference>
<reference evidence="13" key="1">
    <citation type="journal article" date="2019" name="Int. J. Syst. Evol. Microbiol.">
        <title>The Global Catalogue of Microorganisms (GCM) 10K type strain sequencing project: providing services to taxonomists for standard genome sequencing and annotation.</title>
        <authorList>
            <consortium name="The Broad Institute Genomics Platform"/>
            <consortium name="The Broad Institute Genome Sequencing Center for Infectious Disease"/>
            <person name="Wu L."/>
            <person name="Ma J."/>
        </authorList>
    </citation>
    <scope>NUCLEOTIDE SEQUENCE [LARGE SCALE GENOMIC DNA]</scope>
    <source>
        <strain evidence="13">CCUG 60529</strain>
    </source>
</reference>
<evidence type="ECO:0000313" key="12">
    <source>
        <dbReference type="EMBL" id="MFD0837484.1"/>
    </source>
</evidence>
<keyword evidence="11" id="KW-0813">Transport</keyword>
<dbReference type="NCBIfam" id="TIGR00494">
    <property type="entry name" value="crcB"/>
    <property type="match status" value="1"/>
</dbReference>
<keyword evidence="8 11" id="KW-0407">Ion channel</keyword>
<feature type="transmembrane region" description="Helical" evidence="11">
    <location>
        <begin position="96"/>
        <end position="120"/>
    </location>
</feature>
<name>A0ABW3BX35_9FLAO</name>
<feature type="binding site" evidence="11">
    <location>
        <position position="74"/>
    </location>
    <ligand>
        <name>Na(+)</name>
        <dbReference type="ChEBI" id="CHEBI:29101"/>
        <note>structural</note>
    </ligand>
</feature>
<comment type="caution">
    <text evidence="12">The sequence shown here is derived from an EMBL/GenBank/DDBJ whole genome shotgun (WGS) entry which is preliminary data.</text>
</comment>
<evidence type="ECO:0000256" key="8">
    <source>
        <dbReference type="ARBA" id="ARBA00023303"/>
    </source>
</evidence>
<dbReference type="RefSeq" id="WP_379944192.1">
    <property type="nucleotide sequence ID" value="NZ_JBHTIB010000039.1"/>
</dbReference>
<keyword evidence="5 11" id="KW-1133">Transmembrane helix</keyword>
<feature type="binding site" evidence="11">
    <location>
        <position position="77"/>
    </location>
    <ligand>
        <name>Na(+)</name>
        <dbReference type="ChEBI" id="CHEBI:29101"/>
        <note>structural</note>
    </ligand>
</feature>
<sequence length="125" mass="13638">MKHFLLVFIGGGFGSALRYIIGKYLNDVENGIPYGTFTVNVLGSLLIGLILGLAMKSTAITQNQLLLLASGFCGGFTTFSTFAYENHLFLKSGDFTSFALYTIASFVLGFLAVFFGMYLARIIEF</sequence>
<evidence type="ECO:0000256" key="5">
    <source>
        <dbReference type="ARBA" id="ARBA00022989"/>
    </source>
</evidence>
<evidence type="ECO:0000256" key="6">
    <source>
        <dbReference type="ARBA" id="ARBA00023065"/>
    </source>
</evidence>
<dbReference type="Proteomes" id="UP001597011">
    <property type="component" value="Unassembled WGS sequence"/>
</dbReference>
<dbReference type="Pfam" id="PF02537">
    <property type="entry name" value="CRCB"/>
    <property type="match status" value="1"/>
</dbReference>
<evidence type="ECO:0000256" key="3">
    <source>
        <dbReference type="ARBA" id="ARBA00022519"/>
    </source>
</evidence>
<feature type="transmembrane region" description="Helical" evidence="11">
    <location>
        <begin position="65"/>
        <end position="84"/>
    </location>
</feature>
<keyword evidence="11" id="KW-0479">Metal-binding</keyword>
<dbReference type="PANTHER" id="PTHR28259">
    <property type="entry name" value="FLUORIDE EXPORT PROTEIN 1-RELATED"/>
    <property type="match status" value="1"/>
</dbReference>
<evidence type="ECO:0000256" key="1">
    <source>
        <dbReference type="ARBA" id="ARBA00004651"/>
    </source>
</evidence>
<keyword evidence="11" id="KW-0915">Sodium</keyword>
<keyword evidence="4 11" id="KW-0812">Transmembrane</keyword>
<comment type="activity regulation">
    <text evidence="11">Na(+) is not transported, but it plays an essential structural role and its presence is essential for fluoride channel function.</text>
</comment>